<gene>
    <name evidence="1" type="ORF">KSY1p085</name>
</gene>
<name>A6MAF0_9CAUD</name>
<organism evidence="1 2">
    <name type="scientific">Lactococcus phage KSY1</name>
    <dbReference type="NCBI Taxonomy" id="2913972"/>
    <lineage>
        <taxon>Viruses</taxon>
        <taxon>Duplodnaviria</taxon>
        <taxon>Heunggongvirae</taxon>
        <taxon>Uroviricota</taxon>
        <taxon>Caudoviricetes</taxon>
        <taxon>Chopinvirus</taxon>
        <taxon>Chopinvirus KSY1</taxon>
    </lineage>
</organism>
<accession>A6MAF0</accession>
<dbReference type="EMBL" id="DQ535032">
    <property type="protein sequence ID" value="ABG21628.1"/>
    <property type="molecule type" value="Genomic_DNA"/>
</dbReference>
<protein>
    <submittedName>
        <fullName evidence="1">Gp085</fullName>
    </submittedName>
</protein>
<keyword evidence="2" id="KW-1185">Reference proteome</keyword>
<evidence type="ECO:0000313" key="2">
    <source>
        <dbReference type="Proteomes" id="UP000000714"/>
    </source>
</evidence>
<dbReference type="Proteomes" id="UP000000714">
    <property type="component" value="Segment"/>
</dbReference>
<sequence>MIKEKGETTIIEGKSSTFELMYSDDMKCHLIEALDDIRAKHDSILSTGIKLVSNQTIVIIPLNPHLPVNMGVIPANQKTEISLLFSHDATIIKGSKFMMMYVEDQDELTTEDEFNSFATGKGFEMKPVVPYDVDEKGNIIEGEPSNKIFTIEKSTRPDVNLTTHIRRLNPIFHIVPTTRSWNSGFQFNVSVEELAINHKDYIRFSSNEALETAAVIIGIFVPTTDEWSEVENEKEK</sequence>
<dbReference type="RefSeq" id="YP_001469084.1">
    <property type="nucleotide sequence ID" value="NC_009817.1"/>
</dbReference>
<reference evidence="1 2" key="1">
    <citation type="journal article" date="2007" name="Virology">
        <title>KSY1, a lactococcal phage with a T7-like transcription.</title>
        <authorList>
            <person name="Chopin A."/>
            <person name="Deveau H."/>
            <person name="Ehrlich S.D."/>
            <person name="Moineau S."/>
            <person name="Chopin M.C."/>
        </authorList>
    </citation>
    <scope>NUCLEOTIDE SEQUENCE</scope>
</reference>
<dbReference type="KEGG" id="vg:5601969"/>
<evidence type="ECO:0000313" key="1">
    <source>
        <dbReference type="EMBL" id="ABG21628.1"/>
    </source>
</evidence>
<proteinExistence type="predicted"/>
<dbReference type="GeneID" id="5601969"/>